<dbReference type="AlphaFoldDB" id="A0AAD6XFJ6"/>
<name>A0AAD6XFJ6_9AGAR</name>
<gene>
    <name evidence="2" type="ORF">C8F04DRAFT_1322858</name>
</gene>
<dbReference type="GO" id="GO:0090173">
    <property type="term" value="P:regulation of synaptonemal complex assembly"/>
    <property type="evidence" value="ECO:0007669"/>
    <property type="project" value="InterPro"/>
</dbReference>
<dbReference type="PANTHER" id="PTHR40375">
    <property type="entry name" value="SPORULATION-SPECIFIC PROTEIN 22"/>
    <property type="match status" value="1"/>
</dbReference>
<dbReference type="Proteomes" id="UP001218188">
    <property type="component" value="Unassembled WGS sequence"/>
</dbReference>
<evidence type="ECO:0000256" key="1">
    <source>
        <dbReference type="ARBA" id="ARBA00023254"/>
    </source>
</evidence>
<dbReference type="InterPro" id="IPR039057">
    <property type="entry name" value="Spo22/ZIP4"/>
</dbReference>
<protein>
    <recommendedName>
        <fullName evidence="4">Protein ZIP4 homolog</fullName>
    </recommendedName>
</protein>
<organism evidence="2 3">
    <name type="scientific">Mycena alexandri</name>
    <dbReference type="NCBI Taxonomy" id="1745969"/>
    <lineage>
        <taxon>Eukaryota</taxon>
        <taxon>Fungi</taxon>
        <taxon>Dikarya</taxon>
        <taxon>Basidiomycota</taxon>
        <taxon>Agaricomycotina</taxon>
        <taxon>Agaricomycetes</taxon>
        <taxon>Agaricomycetidae</taxon>
        <taxon>Agaricales</taxon>
        <taxon>Marasmiineae</taxon>
        <taxon>Mycenaceae</taxon>
        <taxon>Mycena</taxon>
    </lineage>
</organism>
<dbReference type="EMBL" id="JARJCM010000003">
    <property type="protein sequence ID" value="KAJ7046176.1"/>
    <property type="molecule type" value="Genomic_DNA"/>
</dbReference>
<reference evidence="2" key="1">
    <citation type="submission" date="2023-03" db="EMBL/GenBank/DDBJ databases">
        <title>Massive genome expansion in bonnet fungi (Mycena s.s.) driven by repeated elements and novel gene families across ecological guilds.</title>
        <authorList>
            <consortium name="Lawrence Berkeley National Laboratory"/>
            <person name="Harder C.B."/>
            <person name="Miyauchi S."/>
            <person name="Viragh M."/>
            <person name="Kuo A."/>
            <person name="Thoen E."/>
            <person name="Andreopoulos B."/>
            <person name="Lu D."/>
            <person name="Skrede I."/>
            <person name="Drula E."/>
            <person name="Henrissat B."/>
            <person name="Morin E."/>
            <person name="Kohler A."/>
            <person name="Barry K."/>
            <person name="LaButti K."/>
            <person name="Morin E."/>
            <person name="Salamov A."/>
            <person name="Lipzen A."/>
            <person name="Mereny Z."/>
            <person name="Hegedus B."/>
            <person name="Baldrian P."/>
            <person name="Stursova M."/>
            <person name="Weitz H."/>
            <person name="Taylor A."/>
            <person name="Grigoriev I.V."/>
            <person name="Nagy L.G."/>
            <person name="Martin F."/>
            <person name="Kauserud H."/>
        </authorList>
    </citation>
    <scope>NUCLEOTIDE SEQUENCE</scope>
    <source>
        <strain evidence="2">CBHHK200</strain>
    </source>
</reference>
<sequence length="903" mass="100073">MSARKKKNLPGLQETFDSIKDLLITAIPQLDNPDPSARPVLIEKLHQVATLAESFVEQRPKSNKSWIQLSDELDQEGVNLWNISGLVQQTSADECRMLVAALRLAAFRLIEAGLELKPGIETLVHVLQLASKTGATLSEAGNGDVAGSVLTSAARFEKLLRNAEDAGGAHRVDRACATIVYFSSRMEAAWKEGNHSVATYMARKIMDDEQRLSLLPPHDRERLACKLHDIGKSVLKSQADGAAGNRDSEAVIWLQRAFAVADKLDDAAAHAVPELNISILRTMARAYFISGSYDRAEAALDELIPTIDAFSQNGRSEYQELRWLRLAVLKRRKAGESALLDAFKSIIDHMTFCETNITDVLQDLRTLSNQHVLVTAVNQHCLQQLLAAQACLTLIWQYGDRHFNAKRWSAAADWFLAGSHQLFRAACPTSGAKCFRKAALCYIEQREYARASAVIRRCPFPEATTHYVLFLTAVHQGLDDEAIRAIRDMVKAADFDRKMLLLATQISHESEMKTVLLSVLEALLKTLKIENSGETVVEAMTLIRCIIRLVLKLLVEPASNKPVLIETLISHFHIAKILAEAACAQKAIALIIKDVSWLWRTAYNCAVQGCAEWERNEERIALLFEVARDLLTTCCEASPVDVDADLYLHLINASFSGVSGRVFAGRLAAASGSLDANRLRETAGEVRMCKQKILSITAKNTITAADDILRVQYFLHVLRVFEAELLAQLKDWDGLSQIVTDVVTSGPLGVGTYEAIADILWAEPDCPINVLLSGLEAILRASLDQNSLSVEKFSRWLRAICTIILARNTPADRVKAIGYVEQAVSVIEDNSEGDDGYPVEERNWLLGTSYNTGFECLEASMLDEAKRWFESATVICRFVPGGKERAEKISETYTHLLARYNPT</sequence>
<evidence type="ECO:0000313" key="2">
    <source>
        <dbReference type="EMBL" id="KAJ7046176.1"/>
    </source>
</evidence>
<dbReference type="Pfam" id="PF08631">
    <property type="entry name" value="SPO22"/>
    <property type="match status" value="1"/>
</dbReference>
<dbReference type="GO" id="GO:0051321">
    <property type="term" value="P:meiotic cell cycle"/>
    <property type="evidence" value="ECO:0007669"/>
    <property type="project" value="UniProtKB-KW"/>
</dbReference>
<keyword evidence="3" id="KW-1185">Reference proteome</keyword>
<evidence type="ECO:0000313" key="3">
    <source>
        <dbReference type="Proteomes" id="UP001218188"/>
    </source>
</evidence>
<dbReference type="InterPro" id="IPR013940">
    <property type="entry name" value="Spo22/ZIP4/TEX11"/>
</dbReference>
<accession>A0AAD6XFJ6</accession>
<dbReference type="PANTHER" id="PTHR40375:SF2">
    <property type="entry name" value="SPORULATION-SPECIFIC PROTEIN 22"/>
    <property type="match status" value="1"/>
</dbReference>
<proteinExistence type="predicted"/>
<evidence type="ECO:0008006" key="4">
    <source>
        <dbReference type="Google" id="ProtNLM"/>
    </source>
</evidence>
<keyword evidence="1" id="KW-0469">Meiosis</keyword>
<comment type="caution">
    <text evidence="2">The sequence shown here is derived from an EMBL/GenBank/DDBJ whole genome shotgun (WGS) entry which is preliminary data.</text>
</comment>